<dbReference type="InterPro" id="IPR051685">
    <property type="entry name" value="Ycf3/AcsC/BcsC/TPR_MFPF"/>
</dbReference>
<dbReference type="Pfam" id="PF13181">
    <property type="entry name" value="TPR_8"/>
    <property type="match status" value="1"/>
</dbReference>
<keyword evidence="2 3" id="KW-0802">TPR repeat</keyword>
<proteinExistence type="predicted"/>
<feature type="coiled-coil region" evidence="4">
    <location>
        <begin position="178"/>
        <end position="205"/>
    </location>
</feature>
<feature type="repeat" description="TPR" evidence="3">
    <location>
        <begin position="301"/>
        <end position="334"/>
    </location>
</feature>
<evidence type="ECO:0000256" key="4">
    <source>
        <dbReference type="SAM" id="Coils"/>
    </source>
</evidence>
<dbReference type="PANTHER" id="PTHR44943:SF4">
    <property type="entry name" value="TPR REPEAT-CONTAINING PROTEIN MJ0798"/>
    <property type="match status" value="1"/>
</dbReference>
<dbReference type="STRING" id="5888.A0C152"/>
<feature type="compositionally biased region" description="Low complexity" evidence="5">
    <location>
        <begin position="88"/>
        <end position="99"/>
    </location>
</feature>
<dbReference type="PROSITE" id="PS50005">
    <property type="entry name" value="TPR"/>
    <property type="match status" value="1"/>
</dbReference>
<evidence type="ECO:0000313" key="6">
    <source>
        <dbReference type="EMBL" id="CAK64519.1"/>
    </source>
</evidence>
<dbReference type="InterPro" id="IPR011990">
    <property type="entry name" value="TPR-like_helical_dom_sf"/>
</dbReference>
<keyword evidence="1" id="KW-0677">Repeat</keyword>
<evidence type="ECO:0000256" key="5">
    <source>
        <dbReference type="SAM" id="MobiDB-lite"/>
    </source>
</evidence>
<dbReference type="RefSeq" id="XP_001431917.1">
    <property type="nucleotide sequence ID" value="XM_001431880.1"/>
</dbReference>
<evidence type="ECO:0000256" key="1">
    <source>
        <dbReference type="ARBA" id="ARBA00022737"/>
    </source>
</evidence>
<gene>
    <name evidence="6" type="ORF">GSPATT00033995001</name>
</gene>
<feature type="compositionally biased region" description="Polar residues" evidence="5">
    <location>
        <begin position="78"/>
        <end position="87"/>
    </location>
</feature>
<name>A0C152_PARTE</name>
<dbReference type="InterPro" id="IPR019734">
    <property type="entry name" value="TPR_rpt"/>
</dbReference>
<dbReference type="PANTHER" id="PTHR44943">
    <property type="entry name" value="CELLULOSE SYNTHASE OPERON PROTEIN C"/>
    <property type="match status" value="1"/>
</dbReference>
<dbReference type="Gene3D" id="1.25.40.10">
    <property type="entry name" value="Tetratricopeptide repeat domain"/>
    <property type="match status" value="3"/>
</dbReference>
<feature type="region of interest" description="Disordered" evidence="5">
    <location>
        <begin position="78"/>
        <end position="99"/>
    </location>
</feature>
<keyword evidence="7" id="KW-1185">Reference proteome</keyword>
<dbReference type="EMBL" id="CT868032">
    <property type="protein sequence ID" value="CAK64519.1"/>
    <property type="molecule type" value="Genomic_DNA"/>
</dbReference>
<dbReference type="Proteomes" id="UP000000600">
    <property type="component" value="Unassembled WGS sequence"/>
</dbReference>
<evidence type="ECO:0000313" key="7">
    <source>
        <dbReference type="Proteomes" id="UP000000600"/>
    </source>
</evidence>
<dbReference type="SMART" id="SM00028">
    <property type="entry name" value="TPR"/>
    <property type="match status" value="7"/>
</dbReference>
<reference evidence="6 7" key="1">
    <citation type="journal article" date="2006" name="Nature">
        <title>Global trends of whole-genome duplications revealed by the ciliate Paramecium tetraurelia.</title>
        <authorList>
            <consortium name="Genoscope"/>
            <person name="Aury J.-M."/>
            <person name="Jaillon O."/>
            <person name="Duret L."/>
            <person name="Noel B."/>
            <person name="Jubin C."/>
            <person name="Porcel B.M."/>
            <person name="Segurens B."/>
            <person name="Daubin V."/>
            <person name="Anthouard V."/>
            <person name="Aiach N."/>
            <person name="Arnaiz O."/>
            <person name="Billaut A."/>
            <person name="Beisson J."/>
            <person name="Blanc I."/>
            <person name="Bouhouche K."/>
            <person name="Camara F."/>
            <person name="Duharcourt S."/>
            <person name="Guigo R."/>
            <person name="Gogendeau D."/>
            <person name="Katinka M."/>
            <person name="Keller A.-M."/>
            <person name="Kissmehl R."/>
            <person name="Klotz C."/>
            <person name="Koll F."/>
            <person name="Le Moue A."/>
            <person name="Lepere C."/>
            <person name="Malinsky S."/>
            <person name="Nowacki M."/>
            <person name="Nowak J.K."/>
            <person name="Plattner H."/>
            <person name="Poulain J."/>
            <person name="Ruiz F."/>
            <person name="Serrano V."/>
            <person name="Zagulski M."/>
            <person name="Dessen P."/>
            <person name="Betermier M."/>
            <person name="Weissenbach J."/>
            <person name="Scarpelli C."/>
            <person name="Schachter V."/>
            <person name="Sperling L."/>
            <person name="Meyer E."/>
            <person name="Cohen J."/>
            <person name="Wincker P."/>
        </authorList>
    </citation>
    <scope>NUCLEOTIDE SEQUENCE [LARGE SCALE GENOMIC DNA]</scope>
    <source>
        <strain evidence="6 7">Stock d4-2</strain>
    </source>
</reference>
<dbReference type="OrthoDB" id="539634at2759"/>
<dbReference type="Pfam" id="PF13432">
    <property type="entry name" value="TPR_16"/>
    <property type="match status" value="2"/>
</dbReference>
<evidence type="ECO:0000256" key="3">
    <source>
        <dbReference type="PROSITE-ProRule" id="PRU00339"/>
    </source>
</evidence>
<dbReference type="InParanoid" id="A0C152"/>
<dbReference type="HOGENOM" id="CLU_633807_0_0_1"/>
<protein>
    <submittedName>
        <fullName evidence="6">Uncharacterized protein</fullName>
    </submittedName>
</protein>
<accession>A0C152</accession>
<dbReference type="KEGG" id="ptm:GSPATT00033995001"/>
<keyword evidence="4" id="KW-0175">Coiled coil</keyword>
<evidence type="ECO:0000256" key="2">
    <source>
        <dbReference type="ARBA" id="ARBA00022803"/>
    </source>
</evidence>
<sequence>MACLITQNEEIKLALLNIVCEYKQFSTQMINRQHEEVKKAETILRNNRIKWLRRNMPEIKNQYIANQTQKGVLISENSNRQNEPLQKQNTCTDQTTGNGDDNDQIYGTFLQEIENFLKANHFSLIPTQEKMNFNKREALHLIEQNRLEEALVVIDEAIKKDSSNPRNYELKSNVLLFMNRLTESLEFAEKAIKNDIQNAKNYARKAYILLQLKRGLDALEYFNIAIQKDPDEYEFEVGKANALLHLNKFDECQASYDVAIQKSNNKPEIYSEKANALRIQKKHKDALISYGKAIELDSQQPSFHSGKAHTLQEMNRFEEALLEWQKAIDLEPSNSNYYSGRAYTLRQLNRNEEAVISYDLAIQRNPQNYEHHSGKGQINNFEIKPIRQDNCKETQKPQILSILQQASMLMMHISMHKKVEQSQTENQASPQER</sequence>
<organism evidence="6 7">
    <name type="scientific">Paramecium tetraurelia</name>
    <dbReference type="NCBI Taxonomy" id="5888"/>
    <lineage>
        <taxon>Eukaryota</taxon>
        <taxon>Sar</taxon>
        <taxon>Alveolata</taxon>
        <taxon>Ciliophora</taxon>
        <taxon>Intramacronucleata</taxon>
        <taxon>Oligohymenophorea</taxon>
        <taxon>Peniculida</taxon>
        <taxon>Parameciidae</taxon>
        <taxon>Paramecium</taxon>
    </lineage>
</organism>
<dbReference type="eggNOG" id="KOG4626">
    <property type="taxonomic scope" value="Eukaryota"/>
</dbReference>
<dbReference type="AlphaFoldDB" id="A0C152"/>
<dbReference type="GeneID" id="5017699"/>
<dbReference type="SUPFAM" id="SSF48452">
    <property type="entry name" value="TPR-like"/>
    <property type="match status" value="1"/>
</dbReference>